<reference evidence="2 3" key="1">
    <citation type="submission" date="2018-02" db="EMBL/GenBank/DDBJ databases">
        <title>The genomes of Aspergillus section Nigri reveals drivers in fungal speciation.</title>
        <authorList>
            <consortium name="DOE Joint Genome Institute"/>
            <person name="Vesth T.C."/>
            <person name="Nybo J."/>
            <person name="Theobald S."/>
            <person name="Brandl J."/>
            <person name="Frisvad J.C."/>
            <person name="Nielsen K.F."/>
            <person name="Lyhne E.K."/>
            <person name="Kogle M.E."/>
            <person name="Kuo A."/>
            <person name="Riley R."/>
            <person name="Clum A."/>
            <person name="Nolan M."/>
            <person name="Lipzen A."/>
            <person name="Salamov A."/>
            <person name="Henrissat B."/>
            <person name="Wiebenga A."/>
            <person name="De vries R.P."/>
            <person name="Grigoriev I.V."/>
            <person name="Mortensen U.H."/>
            <person name="Andersen M.R."/>
            <person name="Baker S.E."/>
        </authorList>
    </citation>
    <scope>NUCLEOTIDE SEQUENCE [LARGE SCALE GENOMIC DNA]</scope>
    <source>
        <strain evidence="2 3">CBS 313.89</strain>
    </source>
</reference>
<gene>
    <name evidence="2" type="ORF">BO72DRAFT_40724</name>
</gene>
<dbReference type="VEuPathDB" id="FungiDB:BO72DRAFT_40724"/>
<dbReference type="AlphaFoldDB" id="A0A8G1VS51"/>
<dbReference type="EMBL" id="KZ824749">
    <property type="protein sequence ID" value="RAK70875.1"/>
    <property type="molecule type" value="Genomic_DNA"/>
</dbReference>
<dbReference type="RefSeq" id="XP_040794887.1">
    <property type="nucleotide sequence ID" value="XM_040942349.1"/>
</dbReference>
<dbReference type="OrthoDB" id="4508365at2759"/>
<protein>
    <submittedName>
        <fullName evidence="2">Uncharacterized protein</fullName>
    </submittedName>
</protein>
<feature type="region of interest" description="Disordered" evidence="1">
    <location>
        <begin position="100"/>
        <end position="136"/>
    </location>
</feature>
<dbReference type="Proteomes" id="UP000249789">
    <property type="component" value="Unassembled WGS sequence"/>
</dbReference>
<accession>A0A8G1VS51</accession>
<sequence length="199" mass="21835">MTKPHPTLTEQLQTTYDALLRILYTHTDAQGISHRPYGLDWIDFERLMYRLLLLQGVARPGDRIAHDPWVLFLDRYAPRSVRRSPSEAGRVEVAFFPSSILQSPSSGSPPRLVSGGVEQGRRGVNGYANGSTGSNGYANGNGYTGSNGYASSNGNAPINGDSAGPRPRVDSNGHVHFDHTAVQRDPSQRRSPSIPRYFQ</sequence>
<dbReference type="GeneID" id="63859682"/>
<feature type="compositionally biased region" description="Basic and acidic residues" evidence="1">
    <location>
        <begin position="167"/>
        <end position="188"/>
    </location>
</feature>
<feature type="region of interest" description="Disordered" evidence="1">
    <location>
        <begin position="152"/>
        <end position="199"/>
    </location>
</feature>
<evidence type="ECO:0000256" key="1">
    <source>
        <dbReference type="SAM" id="MobiDB-lite"/>
    </source>
</evidence>
<feature type="compositionally biased region" description="Low complexity" evidence="1">
    <location>
        <begin position="100"/>
        <end position="110"/>
    </location>
</feature>
<name>A0A8G1VS51_9EURO</name>
<organism evidence="2 3">
    <name type="scientific">Aspergillus fijiensis CBS 313.89</name>
    <dbReference type="NCBI Taxonomy" id="1448319"/>
    <lineage>
        <taxon>Eukaryota</taxon>
        <taxon>Fungi</taxon>
        <taxon>Dikarya</taxon>
        <taxon>Ascomycota</taxon>
        <taxon>Pezizomycotina</taxon>
        <taxon>Eurotiomycetes</taxon>
        <taxon>Eurotiomycetidae</taxon>
        <taxon>Eurotiales</taxon>
        <taxon>Aspergillaceae</taxon>
        <taxon>Aspergillus</taxon>
    </lineage>
</organism>
<keyword evidence="3" id="KW-1185">Reference proteome</keyword>
<evidence type="ECO:0000313" key="2">
    <source>
        <dbReference type="EMBL" id="RAK70875.1"/>
    </source>
</evidence>
<proteinExistence type="predicted"/>
<evidence type="ECO:0000313" key="3">
    <source>
        <dbReference type="Proteomes" id="UP000249789"/>
    </source>
</evidence>